<dbReference type="AlphaFoldDB" id="A0A644WRI6"/>
<dbReference type="Gene3D" id="3.60.15.10">
    <property type="entry name" value="Ribonuclease Z/Hydroxyacylglutathione hydrolase-like"/>
    <property type="match status" value="1"/>
</dbReference>
<dbReference type="InterPro" id="IPR036866">
    <property type="entry name" value="RibonucZ/Hydroxyglut_hydro"/>
</dbReference>
<dbReference type="InterPro" id="IPR052533">
    <property type="entry name" value="WalJ/YycJ-like"/>
</dbReference>
<evidence type="ECO:0008006" key="2">
    <source>
        <dbReference type="Google" id="ProtNLM"/>
    </source>
</evidence>
<evidence type="ECO:0000313" key="1">
    <source>
        <dbReference type="EMBL" id="MPM06516.1"/>
    </source>
</evidence>
<sequence>MLTDTGYVTDEAADILSGVPLLVLEANHDVDMLRAGAYPYFLKQRILSDEGHLSNEAAAGFAVQSCRDGTREVVLAHLSKDNNTPDAALSAVSAALAEAGETGPNLSVASRDCVGPCHKVSEAVCKK</sequence>
<dbReference type="EMBL" id="VSSQ01001236">
    <property type="protein sequence ID" value="MPM06516.1"/>
    <property type="molecule type" value="Genomic_DNA"/>
</dbReference>
<protein>
    <recommendedName>
        <fullName evidence="2">Metallo-hydrolase YycJ</fullName>
    </recommendedName>
</protein>
<accession>A0A644WRI6</accession>
<dbReference type="PANTHER" id="PTHR47619">
    <property type="entry name" value="METALLO-HYDROLASE YYCJ-RELATED"/>
    <property type="match status" value="1"/>
</dbReference>
<comment type="caution">
    <text evidence="1">The sequence shown here is derived from an EMBL/GenBank/DDBJ whole genome shotgun (WGS) entry which is preliminary data.</text>
</comment>
<reference evidence="1" key="1">
    <citation type="submission" date="2019-08" db="EMBL/GenBank/DDBJ databases">
        <authorList>
            <person name="Kucharzyk K."/>
            <person name="Murdoch R.W."/>
            <person name="Higgins S."/>
            <person name="Loffler F."/>
        </authorList>
    </citation>
    <scope>NUCLEOTIDE SEQUENCE</scope>
</reference>
<gene>
    <name evidence="1" type="ORF">SDC9_52817</name>
</gene>
<dbReference type="SUPFAM" id="SSF56281">
    <property type="entry name" value="Metallo-hydrolase/oxidoreductase"/>
    <property type="match status" value="1"/>
</dbReference>
<proteinExistence type="predicted"/>
<name>A0A644WRI6_9ZZZZ</name>
<dbReference type="PANTHER" id="PTHR47619:SF1">
    <property type="entry name" value="EXODEOXYRIBONUCLEASE WALJ"/>
    <property type="match status" value="1"/>
</dbReference>
<organism evidence="1">
    <name type="scientific">bioreactor metagenome</name>
    <dbReference type="NCBI Taxonomy" id="1076179"/>
    <lineage>
        <taxon>unclassified sequences</taxon>
        <taxon>metagenomes</taxon>
        <taxon>ecological metagenomes</taxon>
    </lineage>
</organism>